<keyword evidence="7" id="KW-0175">Coiled coil</keyword>
<organism evidence="9 10">
    <name type="scientific">Urochloa decumbens</name>
    <dbReference type="NCBI Taxonomy" id="240449"/>
    <lineage>
        <taxon>Eukaryota</taxon>
        <taxon>Viridiplantae</taxon>
        <taxon>Streptophyta</taxon>
        <taxon>Embryophyta</taxon>
        <taxon>Tracheophyta</taxon>
        <taxon>Spermatophyta</taxon>
        <taxon>Magnoliopsida</taxon>
        <taxon>Liliopsida</taxon>
        <taxon>Poales</taxon>
        <taxon>Poaceae</taxon>
        <taxon>PACMAD clade</taxon>
        <taxon>Panicoideae</taxon>
        <taxon>Panicodae</taxon>
        <taxon>Paniceae</taxon>
        <taxon>Melinidinae</taxon>
        <taxon>Urochloa</taxon>
    </lineage>
</organism>
<dbReference type="PANTHER" id="PTHR22952:SF458">
    <property type="entry name" value="BZIP TRANSCRIPTION FACTOR"/>
    <property type="match status" value="1"/>
</dbReference>
<accession>A0ABC8VNE6</accession>
<dbReference type="InterPro" id="IPR046347">
    <property type="entry name" value="bZIP_sf"/>
</dbReference>
<dbReference type="PROSITE" id="PS00036">
    <property type="entry name" value="BZIP_BASIC"/>
    <property type="match status" value="1"/>
</dbReference>
<dbReference type="GO" id="GO:0003677">
    <property type="term" value="F:DNA binding"/>
    <property type="evidence" value="ECO:0007669"/>
    <property type="project" value="UniProtKB-KW"/>
</dbReference>
<keyword evidence="10" id="KW-1185">Reference proteome</keyword>
<dbReference type="GO" id="GO:0005634">
    <property type="term" value="C:nucleus"/>
    <property type="evidence" value="ECO:0007669"/>
    <property type="project" value="UniProtKB-SubCell"/>
</dbReference>
<keyword evidence="5" id="KW-0804">Transcription</keyword>
<evidence type="ECO:0000256" key="6">
    <source>
        <dbReference type="ARBA" id="ARBA00023242"/>
    </source>
</evidence>
<evidence type="ECO:0000256" key="7">
    <source>
        <dbReference type="SAM" id="Coils"/>
    </source>
</evidence>
<dbReference type="PANTHER" id="PTHR22952">
    <property type="entry name" value="CAMP-RESPONSE ELEMENT BINDING PROTEIN-RELATED"/>
    <property type="match status" value="1"/>
</dbReference>
<dbReference type="SMART" id="SM00338">
    <property type="entry name" value="BRLZ"/>
    <property type="match status" value="1"/>
</dbReference>
<dbReference type="EMBL" id="OZ075120">
    <property type="protein sequence ID" value="CAL4894144.1"/>
    <property type="molecule type" value="Genomic_DNA"/>
</dbReference>
<keyword evidence="3" id="KW-0805">Transcription regulation</keyword>
<proteinExistence type="predicted"/>
<dbReference type="InterPro" id="IPR004827">
    <property type="entry name" value="bZIP"/>
</dbReference>
<evidence type="ECO:0000313" key="9">
    <source>
        <dbReference type="EMBL" id="CAL4894144.1"/>
    </source>
</evidence>
<dbReference type="Proteomes" id="UP001497457">
    <property type="component" value="Chromosome 10rd"/>
</dbReference>
<dbReference type="Pfam" id="PF00170">
    <property type="entry name" value="bZIP_1"/>
    <property type="match status" value="1"/>
</dbReference>
<dbReference type="PROSITE" id="PS50217">
    <property type="entry name" value="BZIP"/>
    <property type="match status" value="1"/>
</dbReference>
<evidence type="ECO:0000256" key="2">
    <source>
        <dbReference type="ARBA" id="ARBA00022682"/>
    </source>
</evidence>
<dbReference type="GO" id="GO:0009738">
    <property type="term" value="P:abscisic acid-activated signaling pathway"/>
    <property type="evidence" value="ECO:0007669"/>
    <property type="project" value="UniProtKB-KW"/>
</dbReference>
<dbReference type="GO" id="GO:0006355">
    <property type="term" value="P:regulation of DNA-templated transcription"/>
    <property type="evidence" value="ECO:0007669"/>
    <property type="project" value="UniProtKB-ARBA"/>
</dbReference>
<dbReference type="FunFam" id="1.20.5.170:FF:000036">
    <property type="entry name" value="ABSCISIC ACID-INSENSITIVE 5-like protein 2"/>
    <property type="match status" value="1"/>
</dbReference>
<evidence type="ECO:0000256" key="4">
    <source>
        <dbReference type="ARBA" id="ARBA00023125"/>
    </source>
</evidence>
<dbReference type="InterPro" id="IPR043452">
    <property type="entry name" value="BZIP46-like"/>
</dbReference>
<protein>
    <recommendedName>
        <fullName evidence="8">BZIP domain-containing protein</fullName>
    </recommendedName>
</protein>
<keyword evidence="2" id="KW-0938">Abscisic acid signaling pathway</keyword>
<dbReference type="CDD" id="cd14707">
    <property type="entry name" value="bZIP_plant_BZIP46"/>
    <property type="match status" value="1"/>
</dbReference>
<dbReference type="Gene3D" id="1.20.5.170">
    <property type="match status" value="1"/>
</dbReference>
<evidence type="ECO:0000256" key="3">
    <source>
        <dbReference type="ARBA" id="ARBA00023015"/>
    </source>
</evidence>
<evidence type="ECO:0000256" key="5">
    <source>
        <dbReference type="ARBA" id="ARBA00023163"/>
    </source>
</evidence>
<evidence type="ECO:0000259" key="8">
    <source>
        <dbReference type="PROSITE" id="PS50217"/>
    </source>
</evidence>
<dbReference type="AlphaFoldDB" id="A0ABC8VNE6"/>
<keyword evidence="6" id="KW-0539">Nucleus</keyword>
<name>A0ABC8VNE6_9POAL</name>
<evidence type="ECO:0000313" key="10">
    <source>
        <dbReference type="Proteomes" id="UP001497457"/>
    </source>
</evidence>
<feature type="domain" description="BZIP" evidence="8">
    <location>
        <begin position="296"/>
        <end position="341"/>
    </location>
</feature>
<comment type="subcellular location">
    <subcellularLocation>
        <location evidence="1">Nucleus</location>
    </subcellularLocation>
</comment>
<gene>
    <name evidence="9" type="ORF">URODEC1_LOCUS5227</name>
</gene>
<feature type="coiled-coil region" evidence="7">
    <location>
        <begin position="314"/>
        <end position="341"/>
    </location>
</feature>
<sequence>MQFVFGSDHVVLRLTSIFLQKMLGVHVCTHVLYWDGPWFVIQAMASQAGGGRGGDAGSAQRGQIQGLARQGSLYNLTLDEVQNHLGEPLLSMNFDDLLKTVFPDGVDPNGTVAGNHDPASGLQRQGSIMMPQQLLSKKTVDDVWKGIQDGPETSAMEGGRHRRERQPTLGEMTLEDFLVKAGVVPEGLMRDSDYLPGNMDTVGGNVMAAGTSSLNPGAQWLQQYQQQALDSKQPSLPGSYMANRLAPQPLSIAPGAMLDPIYSDGQITSPTLGAFSDPQTPGRKRGASGEVVDKVIERRQKRMIKNRESAARSRARKQAYTNELENKVSLLEEENERLKKQKVFDEMLIAGSPTEPKYQLRRTSSTAAF</sequence>
<dbReference type="SUPFAM" id="SSF57959">
    <property type="entry name" value="Leucine zipper domain"/>
    <property type="match status" value="1"/>
</dbReference>
<reference evidence="9" key="1">
    <citation type="submission" date="2024-10" db="EMBL/GenBank/DDBJ databases">
        <authorList>
            <person name="Ryan C."/>
        </authorList>
    </citation>
    <scope>NUCLEOTIDE SEQUENCE [LARGE SCALE GENOMIC DNA]</scope>
</reference>
<evidence type="ECO:0000256" key="1">
    <source>
        <dbReference type="ARBA" id="ARBA00004123"/>
    </source>
</evidence>
<keyword evidence="4" id="KW-0238">DNA-binding</keyword>